<protein>
    <submittedName>
        <fullName evidence="1">33079_t:CDS:1</fullName>
    </submittedName>
</protein>
<proteinExistence type="predicted"/>
<accession>A0ACA9RIB7</accession>
<evidence type="ECO:0000313" key="1">
    <source>
        <dbReference type="EMBL" id="CAG8794463.1"/>
    </source>
</evidence>
<reference evidence="1" key="1">
    <citation type="submission" date="2021-06" db="EMBL/GenBank/DDBJ databases">
        <authorList>
            <person name="Kallberg Y."/>
            <person name="Tangrot J."/>
            <person name="Rosling A."/>
        </authorList>
    </citation>
    <scope>NUCLEOTIDE SEQUENCE</scope>
    <source>
        <strain evidence="1">MA461A</strain>
    </source>
</reference>
<dbReference type="Proteomes" id="UP000789920">
    <property type="component" value="Unassembled WGS sequence"/>
</dbReference>
<feature type="non-terminal residue" evidence="1">
    <location>
        <position position="1"/>
    </location>
</feature>
<dbReference type="EMBL" id="CAJVQC010054670">
    <property type="protein sequence ID" value="CAG8794463.1"/>
    <property type="molecule type" value="Genomic_DNA"/>
</dbReference>
<evidence type="ECO:0000313" key="2">
    <source>
        <dbReference type="Proteomes" id="UP000789920"/>
    </source>
</evidence>
<name>A0ACA9RIB7_9GLOM</name>
<sequence length="47" mass="5629">IYEENKNNSQNRNTNFKKRNKVYLKVKHESNTAQTEKLIPERQVKPA</sequence>
<gene>
    <name evidence="1" type="ORF">RPERSI_LOCUS19771</name>
</gene>
<organism evidence="1 2">
    <name type="scientific">Racocetra persica</name>
    <dbReference type="NCBI Taxonomy" id="160502"/>
    <lineage>
        <taxon>Eukaryota</taxon>
        <taxon>Fungi</taxon>
        <taxon>Fungi incertae sedis</taxon>
        <taxon>Mucoromycota</taxon>
        <taxon>Glomeromycotina</taxon>
        <taxon>Glomeromycetes</taxon>
        <taxon>Diversisporales</taxon>
        <taxon>Gigasporaceae</taxon>
        <taxon>Racocetra</taxon>
    </lineage>
</organism>
<keyword evidence="2" id="KW-1185">Reference proteome</keyword>
<comment type="caution">
    <text evidence="1">The sequence shown here is derived from an EMBL/GenBank/DDBJ whole genome shotgun (WGS) entry which is preliminary data.</text>
</comment>